<organism evidence="2 3">
    <name type="scientific">Mycteria americana</name>
    <name type="common">Wood stork</name>
    <dbReference type="NCBI Taxonomy" id="33587"/>
    <lineage>
        <taxon>Eukaryota</taxon>
        <taxon>Metazoa</taxon>
        <taxon>Chordata</taxon>
        <taxon>Craniata</taxon>
        <taxon>Vertebrata</taxon>
        <taxon>Euteleostomi</taxon>
        <taxon>Archelosauria</taxon>
        <taxon>Archosauria</taxon>
        <taxon>Dinosauria</taxon>
        <taxon>Saurischia</taxon>
        <taxon>Theropoda</taxon>
        <taxon>Coelurosauria</taxon>
        <taxon>Aves</taxon>
        <taxon>Neognathae</taxon>
        <taxon>Neoaves</taxon>
        <taxon>Aequornithes</taxon>
        <taxon>Ciconiiformes</taxon>
        <taxon>Ciconiidae</taxon>
        <taxon>Mycteria</taxon>
    </lineage>
</organism>
<evidence type="ECO:0000313" key="3">
    <source>
        <dbReference type="Proteomes" id="UP001333110"/>
    </source>
</evidence>
<keyword evidence="3" id="KW-1185">Reference proteome</keyword>
<dbReference type="EMBL" id="JAUNZN010000001">
    <property type="protein sequence ID" value="KAK4829099.1"/>
    <property type="molecule type" value="Genomic_DNA"/>
</dbReference>
<reference evidence="2 3" key="1">
    <citation type="journal article" date="2023" name="J. Hered.">
        <title>Chromosome-level genome of the wood stork (Mycteria americana) provides insight into avian chromosome evolution.</title>
        <authorList>
            <person name="Flamio R. Jr."/>
            <person name="Ramstad K.M."/>
        </authorList>
    </citation>
    <scope>NUCLEOTIDE SEQUENCE [LARGE SCALE GENOMIC DNA]</scope>
    <source>
        <strain evidence="2">JAX WOST 10</strain>
    </source>
</reference>
<dbReference type="SUPFAM" id="SSF56672">
    <property type="entry name" value="DNA/RNA polymerases"/>
    <property type="match status" value="1"/>
</dbReference>
<comment type="caution">
    <text evidence="2">The sequence shown here is derived from an EMBL/GenBank/DDBJ whole genome shotgun (WGS) entry which is preliminary data.</text>
</comment>
<dbReference type="InterPro" id="IPR043502">
    <property type="entry name" value="DNA/RNA_pol_sf"/>
</dbReference>
<dbReference type="PROSITE" id="PS50878">
    <property type="entry name" value="RT_POL"/>
    <property type="match status" value="1"/>
</dbReference>
<sequence>MAWLQIESTAFAFWAAICTYDKVTCLVDEGKVVDIVYLDFSKAFDSVSHSILLEKLAAYGLDGHTLHWAKNWLDGQTQRVVVNGVKSRWQLVTSGVPEGSVLGPVLFNIFINDLDKGIKCTLSKFADDTKLGGRIDLLESRKALQGDLDRLDRWAEANCMKFNKAKCWVLHTTTSAGLGEEWLESCLAEKDLGVLVDSCLNISQQCAHVANSILACIRNSLASRTREVIVPLYSALVRPHLECCVHFWAPHSRRDIEVLERVQRRATKLVKGLEQKSYEERLRELGKRGNGLKLCQGRFRLDIRTNFFTKRVVKHWNRLPREVVESPSLEVFKTCIDVVLRDMV</sequence>
<feature type="domain" description="Reverse transcriptase" evidence="1">
    <location>
        <begin position="1"/>
        <end position="187"/>
    </location>
</feature>
<dbReference type="InterPro" id="IPR000477">
    <property type="entry name" value="RT_dom"/>
</dbReference>
<gene>
    <name evidence="2" type="ORF">QYF61_002050</name>
</gene>
<protein>
    <recommendedName>
        <fullName evidence="1">Reverse transcriptase domain-containing protein</fullName>
    </recommendedName>
</protein>
<evidence type="ECO:0000259" key="1">
    <source>
        <dbReference type="PROSITE" id="PS50878"/>
    </source>
</evidence>
<name>A0AAN7S1V2_MYCAM</name>
<dbReference type="Pfam" id="PF00078">
    <property type="entry name" value="RVT_1"/>
    <property type="match status" value="1"/>
</dbReference>
<dbReference type="AlphaFoldDB" id="A0AAN7S1V2"/>
<dbReference type="PANTHER" id="PTHR33332">
    <property type="entry name" value="REVERSE TRANSCRIPTASE DOMAIN-CONTAINING PROTEIN"/>
    <property type="match status" value="1"/>
</dbReference>
<evidence type="ECO:0000313" key="2">
    <source>
        <dbReference type="EMBL" id="KAK4829099.1"/>
    </source>
</evidence>
<dbReference type="CDD" id="cd01650">
    <property type="entry name" value="RT_nLTR_like"/>
    <property type="match status" value="1"/>
</dbReference>
<accession>A0AAN7S1V2</accession>
<dbReference type="Proteomes" id="UP001333110">
    <property type="component" value="Unassembled WGS sequence"/>
</dbReference>
<proteinExistence type="predicted"/>